<feature type="transmembrane region" description="Helical" evidence="11">
    <location>
        <begin position="142"/>
        <end position="161"/>
    </location>
</feature>
<proteinExistence type="inferred from homology"/>
<evidence type="ECO:0000256" key="4">
    <source>
        <dbReference type="ARBA" id="ARBA00022519"/>
    </source>
</evidence>
<dbReference type="PANTHER" id="PTHR37468:SF1">
    <property type="entry name" value="SULFATE TRANSPORTER CYSZ"/>
    <property type="match status" value="1"/>
</dbReference>
<keyword evidence="8 11" id="KW-0764">Sulfate transport</keyword>
<dbReference type="NCBIfam" id="NF003433">
    <property type="entry name" value="PRK04949.1"/>
    <property type="match status" value="1"/>
</dbReference>
<dbReference type="InterPro" id="IPR050480">
    <property type="entry name" value="CysZ-like"/>
</dbReference>
<keyword evidence="2 11" id="KW-0813">Transport</keyword>
<evidence type="ECO:0000313" key="13">
    <source>
        <dbReference type="Proteomes" id="UP000664882"/>
    </source>
</evidence>
<keyword evidence="9 11" id="KW-0472">Membrane</keyword>
<accession>A0ABS3NEH8</accession>
<evidence type="ECO:0000256" key="5">
    <source>
        <dbReference type="ARBA" id="ARBA00022605"/>
    </source>
</evidence>
<dbReference type="Pfam" id="PF07264">
    <property type="entry name" value="EI24"/>
    <property type="match status" value="1"/>
</dbReference>
<sequence>MSASFHQLRGPHYLLRGLSLITERDLRLFVLIPLAINLLLFGGAFYWLYLQLDQLFTWFESQIPSFLQWLSYILWPIAVLTIVVLFSFIFTSVANFIAAPFNGLLAERVELKLTGSEINDEGWLDLIKDTPRMLSREIHKMGYYLPRALACLLLFLVPVIGQTLAPLVWFAFSAWMMAIQYCDYPFDNHKVDFDLMRRSLANKRALNWGFGASVTVCSGVPFINLLVMPVAVCGATALWVDHYAQLRTGPVSKCTKLDLG</sequence>
<evidence type="ECO:0000256" key="8">
    <source>
        <dbReference type="ARBA" id="ARBA00023032"/>
    </source>
</evidence>
<evidence type="ECO:0000256" key="10">
    <source>
        <dbReference type="ARBA" id="ARBA00023192"/>
    </source>
</evidence>
<dbReference type="InterPro" id="IPR022985">
    <property type="entry name" value="Sulfate_CysZ"/>
</dbReference>
<keyword evidence="13" id="KW-1185">Reference proteome</keyword>
<protein>
    <recommendedName>
        <fullName evidence="11">Sulfate transporter CysZ</fullName>
    </recommendedName>
</protein>
<keyword evidence="5 11" id="KW-0028">Amino-acid biosynthesis</keyword>
<keyword evidence="3 11" id="KW-1003">Cell membrane</keyword>
<evidence type="ECO:0000256" key="11">
    <source>
        <dbReference type="HAMAP-Rule" id="MF_00468"/>
    </source>
</evidence>
<dbReference type="PANTHER" id="PTHR37468">
    <property type="entry name" value="SULFATE TRANSPORTER CYSZ"/>
    <property type="match status" value="1"/>
</dbReference>
<dbReference type="RefSeq" id="WP_208004736.1">
    <property type="nucleotide sequence ID" value="NZ_JAGDFX010000004.1"/>
</dbReference>
<dbReference type="InterPro" id="IPR059112">
    <property type="entry name" value="CysZ/EI24"/>
</dbReference>
<evidence type="ECO:0000256" key="7">
    <source>
        <dbReference type="ARBA" id="ARBA00022989"/>
    </source>
</evidence>
<evidence type="ECO:0000256" key="3">
    <source>
        <dbReference type="ARBA" id="ARBA00022475"/>
    </source>
</evidence>
<keyword evidence="7 11" id="KW-1133">Transmembrane helix</keyword>
<dbReference type="EMBL" id="JAGDFX010000004">
    <property type="protein sequence ID" value="MBO1518996.1"/>
    <property type="molecule type" value="Genomic_DNA"/>
</dbReference>
<dbReference type="HAMAP" id="MF_00468">
    <property type="entry name" value="CysZ"/>
    <property type="match status" value="1"/>
</dbReference>
<comment type="similarity">
    <text evidence="11">Belongs to the CysZ family.</text>
</comment>
<evidence type="ECO:0000313" key="12">
    <source>
        <dbReference type="EMBL" id="MBO1518996.1"/>
    </source>
</evidence>
<evidence type="ECO:0000256" key="9">
    <source>
        <dbReference type="ARBA" id="ARBA00023136"/>
    </source>
</evidence>
<feature type="transmembrane region" description="Helical" evidence="11">
    <location>
        <begin position="28"/>
        <end position="49"/>
    </location>
</feature>
<keyword evidence="4 11" id="KW-0997">Cell inner membrane</keyword>
<comment type="function">
    <text evidence="11">High affinity, high specificity proton-dependent sulfate transporter, which mediates sulfate uptake. Provides the sulfur source for the cysteine synthesis pathway.</text>
</comment>
<feature type="transmembrane region" description="Helical" evidence="11">
    <location>
        <begin position="207"/>
        <end position="240"/>
    </location>
</feature>
<feature type="transmembrane region" description="Helical" evidence="11">
    <location>
        <begin position="69"/>
        <end position="98"/>
    </location>
</feature>
<name>A0ABS3NEH8_9GAMM</name>
<evidence type="ECO:0000256" key="1">
    <source>
        <dbReference type="ARBA" id="ARBA00004141"/>
    </source>
</evidence>
<reference evidence="12 13" key="1">
    <citation type="submission" date="2021-03" db="EMBL/GenBank/DDBJ databases">
        <title>Oceanisphaera sp. nov., isolated from the intestine.</title>
        <authorList>
            <person name="Zhao L.-H."/>
            <person name="Shi L.-F."/>
        </authorList>
    </citation>
    <scope>NUCLEOTIDE SEQUENCE [LARGE SCALE GENOMIC DNA]</scope>
    <source>
        <strain evidence="12 13">DM8</strain>
    </source>
</reference>
<keyword evidence="10 11" id="KW-0198">Cysteine biosynthesis</keyword>
<organism evidence="12 13">
    <name type="scientific">Oceanisphaera pacifica</name>
    <dbReference type="NCBI Taxonomy" id="2818389"/>
    <lineage>
        <taxon>Bacteria</taxon>
        <taxon>Pseudomonadati</taxon>
        <taxon>Pseudomonadota</taxon>
        <taxon>Gammaproteobacteria</taxon>
        <taxon>Aeromonadales</taxon>
        <taxon>Aeromonadaceae</taxon>
        <taxon>Oceanisphaera</taxon>
    </lineage>
</organism>
<comment type="caution">
    <text evidence="12">The sequence shown here is derived from an EMBL/GenBank/DDBJ whole genome shotgun (WGS) entry which is preliminary data.</text>
</comment>
<comment type="subcellular location">
    <subcellularLocation>
        <location evidence="11">Cell inner membrane</location>
        <topology evidence="11">Multi-pass membrane protein</topology>
    </subcellularLocation>
    <subcellularLocation>
        <location evidence="1">Membrane</location>
        <topology evidence="1">Multi-pass membrane protein</topology>
    </subcellularLocation>
</comment>
<gene>
    <name evidence="11 12" type="primary">cysZ</name>
    <name evidence="12" type="ORF">J3U76_04990</name>
</gene>
<evidence type="ECO:0000256" key="2">
    <source>
        <dbReference type="ARBA" id="ARBA00022448"/>
    </source>
</evidence>
<dbReference type="Proteomes" id="UP000664882">
    <property type="component" value="Unassembled WGS sequence"/>
</dbReference>
<keyword evidence="6 11" id="KW-0812">Transmembrane</keyword>
<evidence type="ECO:0000256" key="6">
    <source>
        <dbReference type="ARBA" id="ARBA00022692"/>
    </source>
</evidence>